<comment type="pathway">
    <text evidence="1 5">Glycan metabolism; L-arabinan degradation.</text>
</comment>
<dbReference type="GO" id="GO:0031222">
    <property type="term" value="P:arabinan catabolic process"/>
    <property type="evidence" value="ECO:0007669"/>
    <property type="project" value="UniProtKB-UniPathway"/>
</dbReference>
<evidence type="ECO:0000256" key="6">
    <source>
        <dbReference type="PIRSR" id="PIRSR026534-1"/>
    </source>
</evidence>
<evidence type="ECO:0000256" key="5">
    <source>
        <dbReference type="PIRNR" id="PIRNR026534"/>
    </source>
</evidence>
<dbReference type="AlphaFoldDB" id="A0A212J8C9"/>
<keyword evidence="3 5" id="KW-0378">Hydrolase</keyword>
<dbReference type="Pfam" id="PF04616">
    <property type="entry name" value="Glyco_hydro_43"/>
    <property type="match status" value="1"/>
</dbReference>
<evidence type="ECO:0000256" key="1">
    <source>
        <dbReference type="ARBA" id="ARBA00004834"/>
    </source>
</evidence>
<evidence type="ECO:0000256" key="7">
    <source>
        <dbReference type="PIRSR" id="PIRSR026534-3"/>
    </source>
</evidence>
<keyword evidence="4 5" id="KW-0326">Glycosidase</keyword>
<dbReference type="InterPro" id="IPR050727">
    <property type="entry name" value="GH43_arabinanases"/>
</dbReference>
<dbReference type="EMBL" id="FLUM01000001">
    <property type="protein sequence ID" value="SBV95676.1"/>
    <property type="molecule type" value="Genomic_DNA"/>
</dbReference>
<dbReference type="InterPro" id="IPR016840">
    <property type="entry name" value="Glyco_hydro_43_endo_a_Ara-ase"/>
</dbReference>
<feature type="active site" description="Proton acceptor" evidence="6">
    <location>
        <position position="72"/>
    </location>
</feature>
<dbReference type="PIRSF" id="PIRSF026534">
    <property type="entry name" value="Endo_alpha-L-arabinosidase"/>
    <property type="match status" value="1"/>
</dbReference>
<dbReference type="InterPro" id="IPR023296">
    <property type="entry name" value="Glyco_hydro_beta-prop_sf"/>
</dbReference>
<dbReference type="InterPro" id="IPR006710">
    <property type="entry name" value="Glyco_hydro_43"/>
</dbReference>
<dbReference type="PANTHER" id="PTHR43301">
    <property type="entry name" value="ARABINAN ENDO-1,5-ALPHA-L-ARABINOSIDASE"/>
    <property type="match status" value="1"/>
</dbReference>
<protein>
    <submittedName>
        <fullName evidence="8">Arabinan endo-1,5-alpha-L-arabinosidase</fullName>
        <ecNumber evidence="8">3.2.1.99</ecNumber>
    </submittedName>
</protein>
<organism evidence="8">
    <name type="scientific">uncultured Dysgonomonas sp</name>
    <dbReference type="NCBI Taxonomy" id="206096"/>
    <lineage>
        <taxon>Bacteria</taxon>
        <taxon>Pseudomonadati</taxon>
        <taxon>Bacteroidota</taxon>
        <taxon>Bacteroidia</taxon>
        <taxon>Bacteroidales</taxon>
        <taxon>Dysgonomonadaceae</taxon>
        <taxon>Dysgonomonas</taxon>
        <taxon>environmental samples</taxon>
    </lineage>
</organism>
<sequence length="361" mass="40638">MASVLQNICIIFEVYGTIIRSYLKKSNLYIMKKTEPLLLSIILFLIQSICINTSAQNSNTYQNPVINTSLPDPTIIKTKDGSFYLYATENTRNIPIYKSDNLTDWTFTGTAFTNDTRPNFEPKGGLWAPDINYINGKYVLYYSMSVWGGEWTCGIGVAVSDKPEGPFFDKGKLFQSKDIDVQNSIDQFYIEDKGKKYLFWGSFRGIYATELSKDGLSLKPDAAKKRIAGTAFEGTYIYKKGKYYYMFASIGTCCEGVKSTYQLVVGRSKSLFGPYVDKSGKDMMDNGYSVVIGSNSRFVGNGHCSEIVQDKKGNDWIFYHGVDLENPKGRVLLLDQIKWDKEGWPYTEGGIPSLSADKPVF</sequence>
<accession>A0A212J8C9</accession>
<feature type="active site" description="Proton donor" evidence="6">
    <location>
        <position position="233"/>
    </location>
</feature>
<dbReference type="SUPFAM" id="SSF75005">
    <property type="entry name" value="Arabinanase/levansucrase/invertase"/>
    <property type="match status" value="1"/>
</dbReference>
<evidence type="ECO:0000256" key="2">
    <source>
        <dbReference type="ARBA" id="ARBA00009865"/>
    </source>
</evidence>
<dbReference type="PANTHER" id="PTHR43301:SF3">
    <property type="entry name" value="ARABINAN ENDO-1,5-ALPHA-L-ARABINOSIDASE A-RELATED"/>
    <property type="match status" value="1"/>
</dbReference>
<dbReference type="Gene3D" id="2.115.10.20">
    <property type="entry name" value="Glycosyl hydrolase domain, family 43"/>
    <property type="match status" value="1"/>
</dbReference>
<evidence type="ECO:0000256" key="4">
    <source>
        <dbReference type="ARBA" id="ARBA00023295"/>
    </source>
</evidence>
<reference evidence="8" key="1">
    <citation type="submission" date="2016-04" db="EMBL/GenBank/DDBJ databases">
        <authorList>
            <person name="Evans L.H."/>
            <person name="Alamgir A."/>
            <person name="Owens N."/>
            <person name="Weber N.D."/>
            <person name="Virtaneva K."/>
            <person name="Barbian K."/>
            <person name="Babar A."/>
            <person name="Rosenke K."/>
        </authorList>
    </citation>
    <scope>NUCLEOTIDE SEQUENCE</scope>
    <source>
        <strain evidence="8">86-1</strain>
    </source>
</reference>
<proteinExistence type="inferred from homology"/>
<dbReference type="UniPathway" id="UPA00667"/>
<dbReference type="GO" id="GO:0046558">
    <property type="term" value="F:arabinan endo-1,5-alpha-L-arabinosidase activity"/>
    <property type="evidence" value="ECO:0007669"/>
    <property type="project" value="UniProtKB-EC"/>
</dbReference>
<name>A0A212J8C9_9BACT</name>
<evidence type="ECO:0000256" key="3">
    <source>
        <dbReference type="ARBA" id="ARBA00022801"/>
    </source>
</evidence>
<gene>
    <name evidence="8" type="ORF">KL86DYS1_11455</name>
</gene>
<evidence type="ECO:0000313" key="8">
    <source>
        <dbReference type="EMBL" id="SBV95676.1"/>
    </source>
</evidence>
<feature type="site" description="Important for substrate recognition" evidence="7">
    <location>
        <position position="303"/>
    </location>
</feature>
<feature type="site" description="Important for catalytic activity, responsible for pKa modulation of the active site Glu and correct orientation of both the proton donor and substrate" evidence="7">
    <location>
        <position position="186"/>
    </location>
</feature>
<dbReference type="EC" id="3.2.1.99" evidence="8"/>
<dbReference type="CDD" id="cd18616">
    <property type="entry name" value="GH43_ABN-like"/>
    <property type="match status" value="1"/>
</dbReference>
<comment type="similarity">
    <text evidence="2 5">Belongs to the glycosyl hydrolase 43 family.</text>
</comment>